<evidence type="ECO:0000256" key="3">
    <source>
        <dbReference type="ARBA" id="ARBA00011245"/>
    </source>
</evidence>
<feature type="short sequence motif" description="'KMSKS' region" evidence="12">
    <location>
        <begin position="270"/>
        <end position="274"/>
    </location>
</feature>
<evidence type="ECO:0000256" key="12">
    <source>
        <dbReference type="HAMAP-Rule" id="MF_00041"/>
    </source>
</evidence>
<dbReference type="InterPro" id="IPR015273">
    <property type="entry name" value="Cys-tRNA-synt_Ia_DALR"/>
</dbReference>
<feature type="binding site" evidence="12">
    <location>
        <position position="213"/>
    </location>
    <ligand>
        <name>Zn(2+)</name>
        <dbReference type="ChEBI" id="CHEBI:29105"/>
    </ligand>
</feature>
<keyword evidence="6 12" id="KW-0479">Metal-binding</keyword>
<dbReference type="PANTHER" id="PTHR10890">
    <property type="entry name" value="CYSTEINYL-TRNA SYNTHETASE"/>
    <property type="match status" value="1"/>
</dbReference>
<feature type="binding site" evidence="12">
    <location>
        <position position="238"/>
    </location>
    <ligand>
        <name>Zn(2+)</name>
        <dbReference type="ChEBI" id="CHEBI:29105"/>
    </ligand>
</feature>
<dbReference type="Gene3D" id="1.20.120.1910">
    <property type="entry name" value="Cysteine-tRNA ligase, C-terminal anti-codon recognition domain"/>
    <property type="match status" value="1"/>
</dbReference>
<dbReference type="NCBIfam" id="TIGR00435">
    <property type="entry name" value="cysS"/>
    <property type="match status" value="1"/>
</dbReference>
<dbReference type="FunFam" id="3.40.50.620:FF:000009">
    <property type="entry name" value="Cysteine--tRNA ligase"/>
    <property type="match status" value="1"/>
</dbReference>
<keyword evidence="7 12" id="KW-0547">Nucleotide-binding</keyword>
<dbReference type="GO" id="GO:0005524">
    <property type="term" value="F:ATP binding"/>
    <property type="evidence" value="ECO:0007669"/>
    <property type="project" value="UniProtKB-UniRule"/>
</dbReference>
<dbReference type="InterPro" id="IPR014729">
    <property type="entry name" value="Rossmann-like_a/b/a_fold"/>
</dbReference>
<dbReference type="STRING" id="1742973.COMA2_30086"/>
<evidence type="ECO:0000256" key="7">
    <source>
        <dbReference type="ARBA" id="ARBA00022741"/>
    </source>
</evidence>
<dbReference type="Proteomes" id="UP000198736">
    <property type="component" value="Unassembled WGS sequence"/>
</dbReference>
<feature type="short sequence motif" description="'HIGH' region" evidence="12">
    <location>
        <begin position="35"/>
        <end position="45"/>
    </location>
</feature>
<dbReference type="AlphaFoldDB" id="A0A0S4LKL3"/>
<keyword evidence="4 12" id="KW-0963">Cytoplasm</keyword>
<dbReference type="SUPFAM" id="SSF47323">
    <property type="entry name" value="Anticodon-binding domain of a subclass of class I aminoacyl-tRNA synthetases"/>
    <property type="match status" value="1"/>
</dbReference>
<protein>
    <recommendedName>
        <fullName evidence="12">Cysteine--tRNA ligase</fullName>
        <ecNumber evidence="12">6.1.1.16</ecNumber>
    </recommendedName>
    <alternativeName>
        <fullName evidence="12">Cysteinyl-tRNA synthetase</fullName>
        <shortName evidence="12">CysRS</shortName>
    </alternativeName>
</protein>
<dbReference type="InterPro" id="IPR056411">
    <property type="entry name" value="CysS_C"/>
</dbReference>
<feature type="binding site" evidence="12">
    <location>
        <position position="242"/>
    </location>
    <ligand>
        <name>Zn(2+)</name>
        <dbReference type="ChEBI" id="CHEBI:29105"/>
    </ligand>
</feature>
<sequence>MTGLHMLKIYNTLTGKKELFEPIAPKTARMYVCGVTVYDYCHIGHARSALVFDMLRRYLEYSGYAVTFVKNFTDVDDKIIKRANEQGISCGAITAKYIHAYHEDMGKLGIRAATEEPKATEHIADIIHLTEQLTAKGLAYVVDGDVYFEVSKYPEYGRLSKRRLEDLQAGARVDVDERKRHAMDFALWKSSKPGEPAWESPWGLGRPGWHIECSAMSIRHLGETFDIHGGGMDLIFPHHENEIAQSCGATGKEFARYWVHNGFVQINKEKMSKSLGNFFTIREIFEKSEWPEEIMGEILRYFLLSTHYHGPLDFSDQALKESKNALNGFYDLFQRLDEPEEKATADQELREVIERCRVTFQSTMDDDLNTPEAIASLQGLKANVNKLLNQGLSIPARKRVREEFRSLGENFGLFQLDKWQFGPFVVPIGQAKEADEAMPIGVKTSGLADTEIEDLLRERNESRRRKDFQRADEIRKSLASQGIIIEDKPDGTTRWKR</sequence>
<dbReference type="GO" id="GO:0006423">
    <property type="term" value="P:cysteinyl-tRNA aminoacylation"/>
    <property type="evidence" value="ECO:0007669"/>
    <property type="project" value="UniProtKB-UniRule"/>
</dbReference>
<keyword evidence="11 12" id="KW-0030">Aminoacyl-tRNA synthetase</keyword>
<dbReference type="HAMAP" id="MF_00041">
    <property type="entry name" value="Cys_tRNA_synth"/>
    <property type="match status" value="1"/>
</dbReference>
<accession>A0A0S4LKL3</accession>
<dbReference type="EMBL" id="CZPZ01000023">
    <property type="protein sequence ID" value="CUS37120.1"/>
    <property type="molecule type" value="Genomic_DNA"/>
</dbReference>
<keyword evidence="9 12" id="KW-0067">ATP-binding</keyword>
<evidence type="ECO:0000256" key="11">
    <source>
        <dbReference type="ARBA" id="ARBA00023146"/>
    </source>
</evidence>
<dbReference type="PRINTS" id="PR00983">
    <property type="entry name" value="TRNASYNTHCYS"/>
</dbReference>
<dbReference type="GO" id="GO:0008270">
    <property type="term" value="F:zinc ion binding"/>
    <property type="evidence" value="ECO:0007669"/>
    <property type="project" value="UniProtKB-UniRule"/>
</dbReference>
<comment type="cofactor">
    <cofactor evidence="12">
        <name>Zn(2+)</name>
        <dbReference type="ChEBI" id="CHEBI:29105"/>
    </cofactor>
    <text evidence="12">Binds 1 zinc ion per subunit.</text>
</comment>
<keyword evidence="5 12" id="KW-0436">Ligase</keyword>
<evidence type="ECO:0000256" key="9">
    <source>
        <dbReference type="ARBA" id="ARBA00022840"/>
    </source>
</evidence>
<comment type="subcellular location">
    <subcellularLocation>
        <location evidence="1 12">Cytoplasm</location>
    </subcellularLocation>
</comment>
<feature type="binding site" evidence="12">
    <location>
        <position position="33"/>
    </location>
    <ligand>
        <name>Zn(2+)</name>
        <dbReference type="ChEBI" id="CHEBI:29105"/>
    </ligand>
</feature>
<comment type="catalytic activity">
    <reaction evidence="12">
        <text>tRNA(Cys) + L-cysteine + ATP = L-cysteinyl-tRNA(Cys) + AMP + diphosphate</text>
        <dbReference type="Rhea" id="RHEA:17773"/>
        <dbReference type="Rhea" id="RHEA-COMP:9661"/>
        <dbReference type="Rhea" id="RHEA-COMP:9679"/>
        <dbReference type="ChEBI" id="CHEBI:30616"/>
        <dbReference type="ChEBI" id="CHEBI:33019"/>
        <dbReference type="ChEBI" id="CHEBI:35235"/>
        <dbReference type="ChEBI" id="CHEBI:78442"/>
        <dbReference type="ChEBI" id="CHEBI:78517"/>
        <dbReference type="ChEBI" id="CHEBI:456215"/>
        <dbReference type="EC" id="6.1.1.16"/>
    </reaction>
</comment>
<dbReference type="InterPro" id="IPR032678">
    <property type="entry name" value="tRNA-synt_1_cat_dom"/>
</dbReference>
<dbReference type="InterPro" id="IPR024909">
    <property type="entry name" value="Cys-tRNA/MSH_ligase"/>
</dbReference>
<feature type="binding site" evidence="12">
    <location>
        <position position="273"/>
    </location>
    <ligand>
        <name>ATP</name>
        <dbReference type="ChEBI" id="CHEBI:30616"/>
    </ligand>
</feature>
<dbReference type="EC" id="6.1.1.16" evidence="12"/>
<dbReference type="CDD" id="cd00672">
    <property type="entry name" value="CysRS_core"/>
    <property type="match status" value="1"/>
</dbReference>
<evidence type="ECO:0000256" key="5">
    <source>
        <dbReference type="ARBA" id="ARBA00022598"/>
    </source>
</evidence>
<dbReference type="GO" id="GO:0005829">
    <property type="term" value="C:cytosol"/>
    <property type="evidence" value="ECO:0007669"/>
    <property type="project" value="TreeGrafter"/>
</dbReference>
<evidence type="ECO:0000259" key="13">
    <source>
        <dbReference type="SMART" id="SM00840"/>
    </source>
</evidence>
<organism evidence="14 15">
    <name type="scientific">Candidatus Nitrospira nitrificans</name>
    <dbReference type="NCBI Taxonomy" id="1742973"/>
    <lineage>
        <taxon>Bacteria</taxon>
        <taxon>Pseudomonadati</taxon>
        <taxon>Nitrospirota</taxon>
        <taxon>Nitrospiria</taxon>
        <taxon>Nitrospirales</taxon>
        <taxon>Nitrospiraceae</taxon>
        <taxon>Nitrospira</taxon>
    </lineage>
</organism>
<evidence type="ECO:0000313" key="14">
    <source>
        <dbReference type="EMBL" id="CUS37120.1"/>
    </source>
</evidence>
<keyword evidence="8 12" id="KW-0862">Zinc</keyword>
<evidence type="ECO:0000256" key="2">
    <source>
        <dbReference type="ARBA" id="ARBA00005594"/>
    </source>
</evidence>
<name>A0A0S4LKL3_9BACT</name>
<evidence type="ECO:0000256" key="4">
    <source>
        <dbReference type="ARBA" id="ARBA00022490"/>
    </source>
</evidence>
<reference evidence="15" key="1">
    <citation type="submission" date="2015-10" db="EMBL/GenBank/DDBJ databases">
        <authorList>
            <person name="Luecker S."/>
            <person name="Luecker S."/>
        </authorList>
    </citation>
    <scope>NUCLEOTIDE SEQUENCE [LARGE SCALE GENOMIC DNA]</scope>
</reference>
<comment type="similarity">
    <text evidence="2 12">Belongs to the class-I aminoacyl-tRNA synthetase family.</text>
</comment>
<dbReference type="PANTHER" id="PTHR10890:SF3">
    <property type="entry name" value="CYSTEINE--TRNA LIGASE, CYTOPLASMIC"/>
    <property type="match status" value="1"/>
</dbReference>
<evidence type="ECO:0000256" key="1">
    <source>
        <dbReference type="ARBA" id="ARBA00004496"/>
    </source>
</evidence>
<evidence type="ECO:0000256" key="10">
    <source>
        <dbReference type="ARBA" id="ARBA00022917"/>
    </source>
</evidence>
<comment type="subunit">
    <text evidence="3 12">Monomer.</text>
</comment>
<dbReference type="SUPFAM" id="SSF52374">
    <property type="entry name" value="Nucleotidylyl transferase"/>
    <property type="match status" value="1"/>
</dbReference>
<dbReference type="Pfam" id="PF23493">
    <property type="entry name" value="CysS_C"/>
    <property type="match status" value="1"/>
</dbReference>
<evidence type="ECO:0000313" key="15">
    <source>
        <dbReference type="Proteomes" id="UP000198736"/>
    </source>
</evidence>
<keyword evidence="10 12" id="KW-0648">Protein biosynthesis</keyword>
<dbReference type="InterPro" id="IPR015803">
    <property type="entry name" value="Cys-tRNA-ligase"/>
</dbReference>
<dbReference type="Pfam" id="PF01406">
    <property type="entry name" value="tRNA-synt_1e"/>
    <property type="match status" value="1"/>
</dbReference>
<feature type="domain" description="Cysteinyl-tRNA synthetase class Ia DALR" evidence="13">
    <location>
        <begin position="359"/>
        <end position="422"/>
    </location>
</feature>
<dbReference type="SMART" id="SM00840">
    <property type="entry name" value="DALR_2"/>
    <property type="match status" value="1"/>
</dbReference>
<dbReference type="GO" id="GO:0004817">
    <property type="term" value="F:cysteine-tRNA ligase activity"/>
    <property type="evidence" value="ECO:0007669"/>
    <property type="project" value="UniProtKB-UniRule"/>
</dbReference>
<dbReference type="InterPro" id="IPR009080">
    <property type="entry name" value="tRNAsynth_Ia_anticodon-bd"/>
</dbReference>
<gene>
    <name evidence="12 14" type="primary">cysS</name>
    <name evidence="14" type="ORF">COMA2_30086</name>
</gene>
<dbReference type="Pfam" id="PF09190">
    <property type="entry name" value="DALR_2"/>
    <property type="match status" value="1"/>
</dbReference>
<proteinExistence type="inferred from homology"/>
<evidence type="ECO:0000256" key="8">
    <source>
        <dbReference type="ARBA" id="ARBA00022833"/>
    </source>
</evidence>
<keyword evidence="15" id="KW-1185">Reference proteome</keyword>
<evidence type="ECO:0000256" key="6">
    <source>
        <dbReference type="ARBA" id="ARBA00022723"/>
    </source>
</evidence>
<dbReference type="Gene3D" id="3.40.50.620">
    <property type="entry name" value="HUPs"/>
    <property type="match status" value="1"/>
</dbReference>